<dbReference type="PANTHER" id="PTHR12147">
    <property type="entry name" value="METALLOPEPTIDASE M28 FAMILY MEMBER"/>
    <property type="match status" value="1"/>
</dbReference>
<accession>A0A2P8DFC1</accession>
<organism evidence="4 5">
    <name type="scientific">Murinocardiopsis flavida</name>
    <dbReference type="NCBI Taxonomy" id="645275"/>
    <lineage>
        <taxon>Bacteria</taxon>
        <taxon>Bacillati</taxon>
        <taxon>Actinomycetota</taxon>
        <taxon>Actinomycetes</taxon>
        <taxon>Streptosporangiales</taxon>
        <taxon>Nocardiopsidaceae</taxon>
        <taxon>Murinocardiopsis</taxon>
    </lineage>
</organism>
<protein>
    <submittedName>
        <fullName evidence="4">Peptidase M28-like protein</fullName>
    </submittedName>
</protein>
<feature type="transmembrane region" description="Helical" evidence="2">
    <location>
        <begin position="35"/>
        <end position="54"/>
    </location>
</feature>
<feature type="transmembrane region" description="Helical" evidence="2">
    <location>
        <begin position="461"/>
        <end position="482"/>
    </location>
</feature>
<keyword evidence="2" id="KW-0812">Transmembrane</keyword>
<feature type="transmembrane region" description="Helical" evidence="2">
    <location>
        <begin position="488"/>
        <end position="507"/>
    </location>
</feature>
<dbReference type="AlphaFoldDB" id="A0A2P8DFC1"/>
<dbReference type="Pfam" id="PF04389">
    <property type="entry name" value="Peptidase_M28"/>
    <property type="match status" value="1"/>
</dbReference>
<dbReference type="PROSITE" id="PS00759">
    <property type="entry name" value="ARGE_DAPE_CPG2_2"/>
    <property type="match status" value="1"/>
</dbReference>
<keyword evidence="2" id="KW-0472">Membrane</keyword>
<dbReference type="EMBL" id="PYGA01000013">
    <property type="protein sequence ID" value="PSK95914.1"/>
    <property type="molecule type" value="Genomic_DNA"/>
</dbReference>
<sequence length="811" mass="82291">MSTEPTAHRTASDRPPPPWRAEWIAAPGLSGARRVAAGLIALALLALALAAAIASEAPPAARPADAPEREFSADRAWPHLERIAGGGPTPIGSPGNAEVRDYLVGELRGLGLDAEVQTGIGARAFGSGITAGIADNITATIPGTDSTGTVLLAAHYDSTSTTPGASDDKASVAAILEIARAITGGPAPRNDIVLLLTDGEEPGLIGAEAFAAHHPDAEGGGFMVNLEGPGNAGASHVYNTSDGNGPVTGLLAAATPHPAGESALLTAFRDAPIGGFNSDRTTMSENGFTGVDTGFVDGRVYYHHPGDTVEAFNRPSLQMHGANGLSLTRAAADADLAALRPGADATFFTLFGTMVHYPNALVWPLAAAGALAVAGLAALVRVRRLASVPRLLAAVAAVALPLVAAAGLAIGLWEALLLLRPAYADLVTDTYRPLLYRCALGVGLLGVLWAWFVLLRRWVGAVALTVGALAWAAALGLLLAWALPSGSYLFALPALIGAGAGAAALALRDRRPPAAVAVLTVGALAGVLLPALPGRTLLSMAGISLAPPAAVVLMLAGLALLPVLSVATPAPGSRLRTGLAPVTCAVLAAALAAGGLAVDRFDAAHPRLAHLAYLLDADTGTAFWASANERPHPWAGRLAPDPAGPETAGLPIPVGEAVQRTGAAPAADLAAPQAEVLDTAESGGRTTVTVRVRPQRGAHQVGLYSSVPVRSAAVAVAGLPGQRLPRVDPAEARAADGPWAWSVQFYAPRKGDLRFTVAVEGDRAPRIGVSETTLGMADLPGYRPRPPGLAVMPSTGALPSDTVTVSRTLEP</sequence>
<dbReference type="GO" id="GO:0008235">
    <property type="term" value="F:metalloexopeptidase activity"/>
    <property type="evidence" value="ECO:0007669"/>
    <property type="project" value="InterPro"/>
</dbReference>
<evidence type="ECO:0000256" key="1">
    <source>
        <dbReference type="ARBA" id="ARBA00022801"/>
    </source>
</evidence>
<keyword evidence="2" id="KW-1133">Transmembrane helix</keyword>
<feature type="transmembrane region" description="Helical" evidence="2">
    <location>
        <begin position="434"/>
        <end position="454"/>
    </location>
</feature>
<evidence type="ECO:0000313" key="4">
    <source>
        <dbReference type="EMBL" id="PSK95914.1"/>
    </source>
</evidence>
<keyword evidence="1" id="KW-0378">Hydrolase</keyword>
<dbReference type="PANTHER" id="PTHR12147:SF26">
    <property type="entry name" value="PEPTIDASE M28 DOMAIN-CONTAINING PROTEIN"/>
    <property type="match status" value="1"/>
</dbReference>
<dbReference type="InterPro" id="IPR045175">
    <property type="entry name" value="M28_fam"/>
</dbReference>
<reference evidence="4 5" key="1">
    <citation type="submission" date="2018-03" db="EMBL/GenBank/DDBJ databases">
        <title>Genomic Encyclopedia of Archaeal and Bacterial Type Strains, Phase II (KMG-II): from individual species to whole genera.</title>
        <authorList>
            <person name="Goeker M."/>
        </authorList>
    </citation>
    <scope>NUCLEOTIDE SEQUENCE [LARGE SCALE GENOMIC DNA]</scope>
    <source>
        <strain evidence="4 5">DSM 45312</strain>
    </source>
</reference>
<feature type="transmembrane region" description="Helical" evidence="2">
    <location>
        <begin position="514"/>
        <end position="533"/>
    </location>
</feature>
<feature type="transmembrane region" description="Helical" evidence="2">
    <location>
        <begin position="579"/>
        <end position="598"/>
    </location>
</feature>
<evidence type="ECO:0000256" key="2">
    <source>
        <dbReference type="SAM" id="Phobius"/>
    </source>
</evidence>
<feature type="domain" description="Peptidase M28" evidence="3">
    <location>
        <begin position="136"/>
        <end position="324"/>
    </location>
</feature>
<comment type="caution">
    <text evidence="4">The sequence shown here is derived from an EMBL/GenBank/DDBJ whole genome shotgun (WGS) entry which is preliminary data.</text>
</comment>
<dbReference type="GO" id="GO:0006508">
    <property type="term" value="P:proteolysis"/>
    <property type="evidence" value="ECO:0007669"/>
    <property type="project" value="InterPro"/>
</dbReference>
<evidence type="ECO:0000313" key="5">
    <source>
        <dbReference type="Proteomes" id="UP000240542"/>
    </source>
</evidence>
<evidence type="ECO:0000259" key="3">
    <source>
        <dbReference type="Pfam" id="PF04389"/>
    </source>
</evidence>
<dbReference type="SUPFAM" id="SSF53187">
    <property type="entry name" value="Zn-dependent exopeptidases"/>
    <property type="match status" value="1"/>
</dbReference>
<dbReference type="Gene3D" id="3.40.630.10">
    <property type="entry name" value="Zn peptidases"/>
    <property type="match status" value="1"/>
</dbReference>
<feature type="transmembrane region" description="Helical" evidence="2">
    <location>
        <begin position="391"/>
        <end position="414"/>
    </location>
</feature>
<gene>
    <name evidence="4" type="ORF">CLV63_11377</name>
</gene>
<dbReference type="InterPro" id="IPR001261">
    <property type="entry name" value="ArgE/DapE_CS"/>
</dbReference>
<dbReference type="Proteomes" id="UP000240542">
    <property type="component" value="Unassembled WGS sequence"/>
</dbReference>
<name>A0A2P8DFC1_9ACTN</name>
<dbReference type="InterPro" id="IPR007484">
    <property type="entry name" value="Peptidase_M28"/>
</dbReference>
<proteinExistence type="predicted"/>
<dbReference type="OrthoDB" id="9778250at2"/>
<feature type="transmembrane region" description="Helical" evidence="2">
    <location>
        <begin position="361"/>
        <end position="379"/>
    </location>
</feature>
<keyword evidence="5" id="KW-1185">Reference proteome</keyword>
<feature type="transmembrane region" description="Helical" evidence="2">
    <location>
        <begin position="545"/>
        <end position="567"/>
    </location>
</feature>
<dbReference type="RefSeq" id="WP_106584372.1">
    <property type="nucleotide sequence ID" value="NZ_PYGA01000013.1"/>
</dbReference>